<evidence type="ECO:0000313" key="2">
    <source>
        <dbReference type="EMBL" id="EOA98700.1"/>
    </source>
</evidence>
<gene>
    <name evidence="2" type="ORF">Anapl_02650</name>
</gene>
<dbReference type="Proteomes" id="UP000296049">
    <property type="component" value="Unassembled WGS sequence"/>
</dbReference>
<feature type="compositionally biased region" description="Low complexity" evidence="1">
    <location>
        <begin position="231"/>
        <end position="242"/>
    </location>
</feature>
<feature type="compositionally biased region" description="Polar residues" evidence="1">
    <location>
        <begin position="266"/>
        <end position="288"/>
    </location>
</feature>
<feature type="region of interest" description="Disordered" evidence="1">
    <location>
        <begin position="215"/>
        <end position="302"/>
    </location>
</feature>
<evidence type="ECO:0000256" key="1">
    <source>
        <dbReference type="SAM" id="MobiDB-lite"/>
    </source>
</evidence>
<sequence length="302" mass="31450">MGSAPVSSPGSRPCSCQARDRSVALLCLYICVPALSPCVPLPAKHCHLAAASWACHVRHPGAAALLLQPRERERGGFVSLLGSGMGEESPGGLCLAWPSLPEAEVLSLSGLMAPALDPRLTAGVAMLCPVAGCSRLCPGCPPAPGSIPCPPTLPGSCRYLLGHKTFGSVSRVCVLVGEKPPPRLRWPGALLCQREMMRSDQACPCCRQRCLSPPDQQTGPGKARPMLQVCPKPTSPGKAAAASPPPAKQLPEGKPFSPPLKGSHSRPCSSRLPANQKGNSSAEKNQASVLALDPVRRPSVKI</sequence>
<proteinExistence type="predicted"/>
<dbReference type="AlphaFoldDB" id="R0JMY3"/>
<dbReference type="EMBL" id="KB743446">
    <property type="protein sequence ID" value="EOA98700.1"/>
    <property type="molecule type" value="Genomic_DNA"/>
</dbReference>
<protein>
    <submittedName>
        <fullName evidence="2">Uncharacterized protein</fullName>
    </submittedName>
</protein>
<organism evidence="2 3">
    <name type="scientific">Anas platyrhynchos</name>
    <name type="common">Mallard</name>
    <name type="synonym">Anas boschas</name>
    <dbReference type="NCBI Taxonomy" id="8839"/>
    <lineage>
        <taxon>Eukaryota</taxon>
        <taxon>Metazoa</taxon>
        <taxon>Chordata</taxon>
        <taxon>Craniata</taxon>
        <taxon>Vertebrata</taxon>
        <taxon>Euteleostomi</taxon>
        <taxon>Archelosauria</taxon>
        <taxon>Archosauria</taxon>
        <taxon>Dinosauria</taxon>
        <taxon>Saurischia</taxon>
        <taxon>Theropoda</taxon>
        <taxon>Coelurosauria</taxon>
        <taxon>Aves</taxon>
        <taxon>Neognathae</taxon>
        <taxon>Galloanserae</taxon>
        <taxon>Anseriformes</taxon>
        <taxon>Anatidae</taxon>
        <taxon>Anatinae</taxon>
        <taxon>Anas</taxon>
    </lineage>
</organism>
<reference evidence="3" key="1">
    <citation type="journal article" date="2013" name="Nat. Genet.">
        <title>The duck genome and transcriptome provide insight into an avian influenza virus reservoir species.</title>
        <authorList>
            <person name="Huang Y."/>
            <person name="Li Y."/>
            <person name="Burt D.W."/>
            <person name="Chen H."/>
            <person name="Zhang Y."/>
            <person name="Qian W."/>
            <person name="Kim H."/>
            <person name="Gan S."/>
            <person name="Zhao Y."/>
            <person name="Li J."/>
            <person name="Yi K."/>
            <person name="Feng H."/>
            <person name="Zhu P."/>
            <person name="Li B."/>
            <person name="Liu Q."/>
            <person name="Fairley S."/>
            <person name="Magor K.E."/>
            <person name="Du Z."/>
            <person name="Hu X."/>
            <person name="Goodman L."/>
            <person name="Tafer H."/>
            <person name="Vignal A."/>
            <person name="Lee T."/>
            <person name="Kim K.W."/>
            <person name="Sheng Z."/>
            <person name="An Y."/>
            <person name="Searle S."/>
            <person name="Herrero J."/>
            <person name="Groenen M.A."/>
            <person name="Crooijmans R.P."/>
            <person name="Faraut T."/>
            <person name="Cai Q."/>
            <person name="Webster R.G."/>
            <person name="Aldridge J.R."/>
            <person name="Warren W.C."/>
            <person name="Bartschat S."/>
            <person name="Kehr S."/>
            <person name="Marz M."/>
            <person name="Stadler P.F."/>
            <person name="Smith J."/>
            <person name="Kraus R.H."/>
            <person name="Zhao Y."/>
            <person name="Ren L."/>
            <person name="Fei J."/>
            <person name="Morisson M."/>
            <person name="Kaiser P."/>
            <person name="Griffin D.K."/>
            <person name="Rao M."/>
            <person name="Pitel F."/>
            <person name="Wang J."/>
            <person name="Li N."/>
        </authorList>
    </citation>
    <scope>NUCLEOTIDE SEQUENCE [LARGE SCALE GENOMIC DNA]</scope>
</reference>
<keyword evidence="3" id="KW-1185">Reference proteome</keyword>
<evidence type="ECO:0000313" key="3">
    <source>
        <dbReference type="Proteomes" id="UP000296049"/>
    </source>
</evidence>
<name>R0JMY3_ANAPL</name>
<accession>R0JMY3</accession>